<proteinExistence type="predicted"/>
<keyword evidence="2" id="KW-1185">Reference proteome</keyword>
<sequence>MERNIIFPVRIRKVGKTKSINIIYNMRHEDLFTQEFEENEECDLEVKSILSGSFDFIKNHFIIEGKENVLDQVIVNADYP</sequence>
<gene>
    <name evidence="1" type="ORF">ENUP19_0298G0065</name>
</gene>
<dbReference type="Proteomes" id="UP001628156">
    <property type="component" value="Unassembled WGS sequence"/>
</dbReference>
<name>A0ABQ0DUT4_9EUKA</name>
<protein>
    <submittedName>
        <fullName evidence="1">Uncharacterized protein</fullName>
    </submittedName>
</protein>
<reference evidence="1 2" key="1">
    <citation type="journal article" date="2019" name="PLoS Negl. Trop. Dis.">
        <title>Whole genome sequencing of Entamoeba nuttalli reveals mammalian host-related molecular signatures and a novel octapeptide-repeat surface protein.</title>
        <authorList>
            <person name="Tanaka M."/>
            <person name="Makiuchi T."/>
            <person name="Komiyama T."/>
            <person name="Shiina T."/>
            <person name="Osaki K."/>
            <person name="Tachibana H."/>
        </authorList>
    </citation>
    <scope>NUCLEOTIDE SEQUENCE [LARGE SCALE GENOMIC DNA]</scope>
    <source>
        <strain evidence="1 2">P19-061405</strain>
    </source>
</reference>
<evidence type="ECO:0000313" key="2">
    <source>
        <dbReference type="Proteomes" id="UP001628156"/>
    </source>
</evidence>
<evidence type="ECO:0000313" key="1">
    <source>
        <dbReference type="EMBL" id="GAB1226610.1"/>
    </source>
</evidence>
<comment type="caution">
    <text evidence="1">The sequence shown here is derived from an EMBL/GenBank/DDBJ whole genome shotgun (WGS) entry which is preliminary data.</text>
</comment>
<accession>A0ABQ0DUT4</accession>
<dbReference type="EMBL" id="BAAFRS010000298">
    <property type="protein sequence ID" value="GAB1226610.1"/>
    <property type="molecule type" value="Genomic_DNA"/>
</dbReference>
<organism evidence="1 2">
    <name type="scientific">Entamoeba nuttalli</name>
    <dbReference type="NCBI Taxonomy" id="412467"/>
    <lineage>
        <taxon>Eukaryota</taxon>
        <taxon>Amoebozoa</taxon>
        <taxon>Evosea</taxon>
        <taxon>Archamoebae</taxon>
        <taxon>Mastigamoebida</taxon>
        <taxon>Entamoebidae</taxon>
        <taxon>Entamoeba</taxon>
    </lineage>
</organism>